<dbReference type="InterPro" id="IPR030470">
    <property type="entry name" value="UbiA_prenylTrfase_CS"/>
</dbReference>
<name>A0A420WE28_9PROT</name>
<comment type="subcellular location">
    <subcellularLocation>
        <location evidence="1 14">Cell membrane</location>
        <topology evidence="1 14">Multi-pass membrane protein</topology>
    </subcellularLocation>
</comment>
<comment type="similarity">
    <text evidence="14">Belongs to the UbiA prenyltransferase family. Protoheme IX farnesyltransferase subfamily.</text>
</comment>
<evidence type="ECO:0000256" key="11">
    <source>
        <dbReference type="ARBA" id="ARBA00040810"/>
    </source>
</evidence>
<feature type="transmembrane region" description="Helical" evidence="14">
    <location>
        <begin position="256"/>
        <end position="276"/>
    </location>
</feature>
<dbReference type="PANTHER" id="PTHR43448">
    <property type="entry name" value="PROTOHEME IX FARNESYLTRANSFERASE, MITOCHONDRIAL"/>
    <property type="match status" value="1"/>
</dbReference>
<dbReference type="Pfam" id="PF01040">
    <property type="entry name" value="UbiA"/>
    <property type="match status" value="1"/>
</dbReference>
<dbReference type="FunCoup" id="A0A420WE28">
    <property type="interactions" value="379"/>
</dbReference>
<dbReference type="EC" id="2.5.1.141" evidence="3 14"/>
<evidence type="ECO:0000313" key="15">
    <source>
        <dbReference type="EMBL" id="RKQ69271.1"/>
    </source>
</evidence>
<dbReference type="Gene3D" id="1.10.357.140">
    <property type="entry name" value="UbiA prenyltransferase"/>
    <property type="match status" value="1"/>
</dbReference>
<gene>
    <name evidence="14" type="primary">ctaB</name>
    <name evidence="15" type="ORF">DES40_2070</name>
</gene>
<reference evidence="15 16" key="1">
    <citation type="submission" date="2018-10" db="EMBL/GenBank/DDBJ databases">
        <title>Genomic Encyclopedia of Type Strains, Phase IV (KMG-IV): sequencing the most valuable type-strain genomes for metagenomic binning, comparative biology and taxonomic classification.</title>
        <authorList>
            <person name="Goeker M."/>
        </authorList>
    </citation>
    <scope>NUCLEOTIDE SEQUENCE [LARGE SCALE GENOMIC DNA]</scope>
    <source>
        <strain evidence="15 16">DSM 22008</strain>
    </source>
</reference>
<dbReference type="NCBIfam" id="TIGR01473">
    <property type="entry name" value="cyoE_ctaB"/>
    <property type="match status" value="1"/>
</dbReference>
<dbReference type="PROSITE" id="PS00943">
    <property type="entry name" value="UBIA"/>
    <property type="match status" value="1"/>
</dbReference>
<feature type="transmembrane region" description="Helical" evidence="14">
    <location>
        <begin position="105"/>
        <end position="125"/>
    </location>
</feature>
<evidence type="ECO:0000256" key="12">
    <source>
        <dbReference type="ARBA" id="ARBA00042475"/>
    </source>
</evidence>
<dbReference type="GO" id="GO:0008495">
    <property type="term" value="F:protoheme IX farnesyltransferase activity"/>
    <property type="evidence" value="ECO:0007669"/>
    <property type="project" value="UniProtKB-UniRule"/>
</dbReference>
<feature type="transmembrane region" description="Helical" evidence="14">
    <location>
        <begin position="231"/>
        <end position="250"/>
    </location>
</feature>
<comment type="pathway">
    <text evidence="2 14">Porphyrin-containing compound metabolism; heme O biosynthesis; heme O from protoheme: step 1/1.</text>
</comment>
<dbReference type="InParanoid" id="A0A420WE28"/>
<evidence type="ECO:0000256" key="10">
    <source>
        <dbReference type="ARBA" id="ARBA00030253"/>
    </source>
</evidence>
<keyword evidence="6 14" id="KW-0812">Transmembrane</keyword>
<keyword evidence="9 14" id="KW-0472">Membrane</keyword>
<dbReference type="AlphaFoldDB" id="A0A420WE28"/>
<feature type="transmembrane region" description="Helical" evidence="14">
    <location>
        <begin position="188"/>
        <end position="210"/>
    </location>
</feature>
<evidence type="ECO:0000313" key="16">
    <source>
        <dbReference type="Proteomes" id="UP000282211"/>
    </source>
</evidence>
<dbReference type="PANTHER" id="PTHR43448:SF7">
    <property type="entry name" value="4-HYDROXYBENZOATE SOLANESYLTRANSFERASE"/>
    <property type="match status" value="1"/>
</dbReference>
<keyword evidence="7 14" id="KW-1133">Transmembrane helix</keyword>
<feature type="transmembrane region" description="Helical" evidence="14">
    <location>
        <begin position="305"/>
        <end position="326"/>
    </location>
</feature>
<evidence type="ECO:0000256" key="7">
    <source>
        <dbReference type="ARBA" id="ARBA00022989"/>
    </source>
</evidence>
<evidence type="ECO:0000256" key="5">
    <source>
        <dbReference type="ARBA" id="ARBA00022679"/>
    </source>
</evidence>
<evidence type="ECO:0000256" key="14">
    <source>
        <dbReference type="HAMAP-Rule" id="MF_00154"/>
    </source>
</evidence>
<feature type="transmembrane region" description="Helical" evidence="14">
    <location>
        <begin position="39"/>
        <end position="57"/>
    </location>
</feature>
<dbReference type="GO" id="GO:0048034">
    <property type="term" value="P:heme O biosynthetic process"/>
    <property type="evidence" value="ECO:0007669"/>
    <property type="project" value="UniProtKB-UniRule"/>
</dbReference>
<evidence type="ECO:0000256" key="2">
    <source>
        <dbReference type="ARBA" id="ARBA00004919"/>
    </source>
</evidence>
<keyword evidence="16" id="KW-1185">Reference proteome</keyword>
<comment type="catalytic activity">
    <reaction evidence="13 14">
        <text>heme b + (2E,6E)-farnesyl diphosphate + H2O = Fe(II)-heme o + diphosphate</text>
        <dbReference type="Rhea" id="RHEA:28070"/>
        <dbReference type="ChEBI" id="CHEBI:15377"/>
        <dbReference type="ChEBI" id="CHEBI:33019"/>
        <dbReference type="ChEBI" id="CHEBI:60344"/>
        <dbReference type="ChEBI" id="CHEBI:60530"/>
        <dbReference type="ChEBI" id="CHEBI:175763"/>
        <dbReference type="EC" id="2.5.1.141"/>
    </reaction>
</comment>
<dbReference type="CDD" id="cd13957">
    <property type="entry name" value="PT_UbiA_Cox10"/>
    <property type="match status" value="1"/>
</dbReference>
<keyword evidence="4 14" id="KW-1003">Cell membrane</keyword>
<evidence type="ECO:0000256" key="13">
    <source>
        <dbReference type="ARBA" id="ARBA00047690"/>
    </source>
</evidence>
<evidence type="ECO:0000256" key="9">
    <source>
        <dbReference type="ARBA" id="ARBA00023136"/>
    </source>
</evidence>
<dbReference type="OrthoDB" id="9814417at2"/>
<dbReference type="EMBL" id="RBII01000002">
    <property type="protein sequence ID" value="RKQ69271.1"/>
    <property type="molecule type" value="Genomic_DNA"/>
</dbReference>
<sequence length="330" mass="35708">MSQPASIDSNPEEFMPVSQAAGLSLAEPRDYFALMKPRVMSLVVFTAWAGLVCAPDVMPMWKAIASIICIAAGAGASGALNMWYDADIDAEMSRTKKRPLPQGKMRPRNALGFGIIISAASVWMLYVASNWVAAALLAFTIFFYLVIYTMWLKRSTPQNIVIGGAAGAFPPMIGYAAVTGSITVDSVVLFLITFMWTPPHFWALALYKTGDYGRVGIPMMPNVAGAKSTRLQMFIYSLVLFVVCLVPLYTGLGGPLYAVAAIGLNLGFVALAFKVWKSRAGERAEASDEASLYDVQKGDRAARNLFAYSIIYLFAIFGVLAAEGLLRGFV</sequence>
<proteinExistence type="inferred from homology"/>
<dbReference type="NCBIfam" id="NF003349">
    <property type="entry name" value="PRK04375.1-2"/>
    <property type="match status" value="1"/>
</dbReference>
<feature type="transmembrane region" description="Helical" evidence="14">
    <location>
        <begin position="160"/>
        <end position="182"/>
    </location>
</feature>
<comment type="caution">
    <text evidence="15">The sequence shown here is derived from an EMBL/GenBank/DDBJ whole genome shotgun (WGS) entry which is preliminary data.</text>
</comment>
<dbReference type="Proteomes" id="UP000282211">
    <property type="component" value="Unassembled WGS sequence"/>
</dbReference>
<protein>
    <recommendedName>
        <fullName evidence="11 14">Protoheme IX farnesyltransferase</fullName>
        <ecNumber evidence="3 14">2.5.1.141</ecNumber>
    </recommendedName>
    <alternativeName>
        <fullName evidence="12 14">Heme B farnesyltransferase</fullName>
    </alternativeName>
    <alternativeName>
        <fullName evidence="10 14">Heme O synthase</fullName>
    </alternativeName>
</protein>
<keyword evidence="5 14" id="KW-0808">Transferase</keyword>
<feature type="transmembrane region" description="Helical" evidence="14">
    <location>
        <begin position="131"/>
        <end position="148"/>
    </location>
</feature>
<comment type="miscellaneous">
    <text evidence="14">Carbon 2 of the heme B porphyrin ring is defined according to the Fischer nomenclature.</text>
</comment>
<dbReference type="UniPathway" id="UPA00834">
    <property type="reaction ID" value="UER00712"/>
</dbReference>
<dbReference type="InterPro" id="IPR044878">
    <property type="entry name" value="UbiA_sf"/>
</dbReference>
<evidence type="ECO:0000256" key="4">
    <source>
        <dbReference type="ARBA" id="ARBA00022475"/>
    </source>
</evidence>
<accession>A0A420WE28</accession>
<comment type="function">
    <text evidence="14">Converts heme B (protoheme IX) to heme O by substitution of the vinyl group on carbon 2 of heme B porphyrin ring with a hydroxyethyl farnesyl side group.</text>
</comment>
<evidence type="ECO:0000256" key="8">
    <source>
        <dbReference type="ARBA" id="ARBA00023133"/>
    </source>
</evidence>
<evidence type="ECO:0000256" key="3">
    <source>
        <dbReference type="ARBA" id="ARBA00012292"/>
    </source>
</evidence>
<dbReference type="InterPro" id="IPR000537">
    <property type="entry name" value="UbiA_prenyltransferase"/>
</dbReference>
<dbReference type="HAMAP" id="MF_00154">
    <property type="entry name" value="CyoE_CtaB"/>
    <property type="match status" value="1"/>
</dbReference>
<evidence type="ECO:0000256" key="6">
    <source>
        <dbReference type="ARBA" id="ARBA00022692"/>
    </source>
</evidence>
<keyword evidence="8 14" id="KW-0350">Heme biosynthesis</keyword>
<feature type="transmembrane region" description="Helical" evidence="14">
    <location>
        <begin position="63"/>
        <end position="84"/>
    </location>
</feature>
<dbReference type="GO" id="GO:0005886">
    <property type="term" value="C:plasma membrane"/>
    <property type="evidence" value="ECO:0007669"/>
    <property type="project" value="UniProtKB-SubCell"/>
</dbReference>
<organism evidence="15 16">
    <name type="scientific">Litorimonas taeanensis</name>
    <dbReference type="NCBI Taxonomy" id="568099"/>
    <lineage>
        <taxon>Bacteria</taxon>
        <taxon>Pseudomonadati</taxon>
        <taxon>Pseudomonadota</taxon>
        <taxon>Alphaproteobacteria</taxon>
        <taxon>Maricaulales</taxon>
        <taxon>Robiginitomaculaceae</taxon>
    </lineage>
</organism>
<evidence type="ECO:0000256" key="1">
    <source>
        <dbReference type="ARBA" id="ARBA00004651"/>
    </source>
</evidence>
<dbReference type="InterPro" id="IPR006369">
    <property type="entry name" value="Protohaem_IX_farnesylTrfase"/>
</dbReference>